<dbReference type="InterPro" id="IPR036390">
    <property type="entry name" value="WH_DNA-bd_sf"/>
</dbReference>
<dbReference type="Pfam" id="PF12802">
    <property type="entry name" value="MarR_2"/>
    <property type="match status" value="1"/>
</dbReference>
<organism evidence="2 3">
    <name type="scientific">Devosia insulae DS-56</name>
    <dbReference type="NCBI Taxonomy" id="1116389"/>
    <lineage>
        <taxon>Bacteria</taxon>
        <taxon>Pseudomonadati</taxon>
        <taxon>Pseudomonadota</taxon>
        <taxon>Alphaproteobacteria</taxon>
        <taxon>Hyphomicrobiales</taxon>
        <taxon>Devosiaceae</taxon>
        <taxon>Devosia</taxon>
    </lineage>
</organism>
<gene>
    <name evidence="2" type="ORF">VW23_016940</name>
</gene>
<protein>
    <recommendedName>
        <fullName evidence="1">HTH marR-type domain-containing protein</fullName>
    </recommendedName>
</protein>
<dbReference type="InterPro" id="IPR039422">
    <property type="entry name" value="MarR/SlyA-like"/>
</dbReference>
<feature type="domain" description="HTH marR-type" evidence="1">
    <location>
        <begin position="5"/>
        <end position="137"/>
    </location>
</feature>
<proteinExistence type="predicted"/>
<keyword evidence="3" id="KW-1185">Reference proteome</keyword>
<dbReference type="AlphaFoldDB" id="A0A1E5XRQ1"/>
<name>A0A1E5XRQ1_9HYPH</name>
<dbReference type="SUPFAM" id="SSF46785">
    <property type="entry name" value="Winged helix' DNA-binding domain"/>
    <property type="match status" value="1"/>
</dbReference>
<dbReference type="EMBL" id="LAJE02000162">
    <property type="protein sequence ID" value="OEO31287.1"/>
    <property type="molecule type" value="Genomic_DNA"/>
</dbReference>
<dbReference type="GO" id="GO:0003700">
    <property type="term" value="F:DNA-binding transcription factor activity"/>
    <property type="evidence" value="ECO:0007669"/>
    <property type="project" value="InterPro"/>
</dbReference>
<comment type="caution">
    <text evidence="2">The sequence shown here is derived from an EMBL/GenBank/DDBJ whole genome shotgun (WGS) entry which is preliminary data.</text>
</comment>
<dbReference type="PANTHER" id="PTHR33164">
    <property type="entry name" value="TRANSCRIPTIONAL REGULATOR, MARR FAMILY"/>
    <property type="match status" value="1"/>
</dbReference>
<dbReference type="GO" id="GO:0006950">
    <property type="term" value="P:response to stress"/>
    <property type="evidence" value="ECO:0007669"/>
    <property type="project" value="TreeGrafter"/>
</dbReference>
<accession>A0A1E5XRQ1</accession>
<dbReference type="PANTHER" id="PTHR33164:SF105">
    <property type="entry name" value="TRANSCRIPTIONAL REPRESSOR PROTEIN-RELATED"/>
    <property type="match status" value="1"/>
</dbReference>
<evidence type="ECO:0000259" key="1">
    <source>
        <dbReference type="PROSITE" id="PS50995"/>
    </source>
</evidence>
<dbReference type="InterPro" id="IPR000835">
    <property type="entry name" value="HTH_MarR-typ"/>
</dbReference>
<sequence>MDDFSRCMVSNTRMAARAITRRYDAYTRPFGITSTQYSVLGLIVASGERNVSELAEQRGFERTTLTRNLDRLEKMGLIASRPAEHGNGRICSLTAKGRDLVNELLPLWRKAQAEIRAELGADGFEDTLMKLQRLATI</sequence>
<dbReference type="Proteomes" id="UP000095463">
    <property type="component" value="Unassembled WGS sequence"/>
</dbReference>
<dbReference type="Gene3D" id="1.10.10.10">
    <property type="entry name" value="Winged helix-like DNA-binding domain superfamily/Winged helix DNA-binding domain"/>
    <property type="match status" value="1"/>
</dbReference>
<reference evidence="2 3" key="1">
    <citation type="journal article" date="2015" name="Genome Announc.">
        <title>Genome Assemblies of Three Soil-Associated Devosia species: D. insulae, D. limi, and D. soli.</title>
        <authorList>
            <person name="Hassan Y.I."/>
            <person name="Lepp D."/>
            <person name="Zhou T."/>
        </authorList>
    </citation>
    <scope>NUCLEOTIDE SEQUENCE [LARGE SCALE GENOMIC DNA]</scope>
    <source>
        <strain evidence="2 3">DS-56</strain>
    </source>
</reference>
<evidence type="ECO:0000313" key="3">
    <source>
        <dbReference type="Proteomes" id="UP000095463"/>
    </source>
</evidence>
<dbReference type="SMART" id="SM00347">
    <property type="entry name" value="HTH_MARR"/>
    <property type="match status" value="1"/>
</dbReference>
<dbReference type="InterPro" id="IPR036388">
    <property type="entry name" value="WH-like_DNA-bd_sf"/>
</dbReference>
<evidence type="ECO:0000313" key="2">
    <source>
        <dbReference type="EMBL" id="OEO31287.1"/>
    </source>
</evidence>
<dbReference type="PROSITE" id="PS50995">
    <property type="entry name" value="HTH_MARR_2"/>
    <property type="match status" value="1"/>
</dbReference>
<dbReference type="OrthoDB" id="2287011at2"/>